<sequence length="101" mass="11743">MLLLVVYISSQINRLDLKIFIIQNLRTIDIFFQLIFTIKFFLIIQHKQGQNIFGNFNNFHFIGQHSAVDCLRPSSIRVTSLVNCDILSWFLARTLSGTRVP</sequence>
<proteinExistence type="predicted"/>
<comment type="caution">
    <text evidence="1">The sequence shown here is derived from an EMBL/GenBank/DDBJ whole genome shotgun (WGS) entry which is preliminary data.</text>
</comment>
<name>A0A3M7Q1K1_BRAPC</name>
<protein>
    <submittedName>
        <fullName evidence="1">Uncharacterized protein</fullName>
    </submittedName>
</protein>
<reference evidence="1 2" key="1">
    <citation type="journal article" date="2018" name="Sci. Rep.">
        <title>Genomic signatures of local adaptation to the degree of environmental predictability in rotifers.</title>
        <authorList>
            <person name="Franch-Gras L."/>
            <person name="Hahn C."/>
            <person name="Garcia-Roger E.M."/>
            <person name="Carmona M.J."/>
            <person name="Serra M."/>
            <person name="Gomez A."/>
        </authorList>
    </citation>
    <scope>NUCLEOTIDE SEQUENCE [LARGE SCALE GENOMIC DNA]</scope>
    <source>
        <strain evidence="1">HYR1</strain>
    </source>
</reference>
<keyword evidence="2" id="KW-1185">Reference proteome</keyword>
<organism evidence="1 2">
    <name type="scientific">Brachionus plicatilis</name>
    <name type="common">Marine rotifer</name>
    <name type="synonym">Brachionus muelleri</name>
    <dbReference type="NCBI Taxonomy" id="10195"/>
    <lineage>
        <taxon>Eukaryota</taxon>
        <taxon>Metazoa</taxon>
        <taxon>Spiralia</taxon>
        <taxon>Gnathifera</taxon>
        <taxon>Rotifera</taxon>
        <taxon>Eurotatoria</taxon>
        <taxon>Monogononta</taxon>
        <taxon>Pseudotrocha</taxon>
        <taxon>Ploima</taxon>
        <taxon>Brachionidae</taxon>
        <taxon>Brachionus</taxon>
    </lineage>
</organism>
<dbReference type="AlphaFoldDB" id="A0A3M7Q1K1"/>
<dbReference type="Proteomes" id="UP000276133">
    <property type="component" value="Unassembled WGS sequence"/>
</dbReference>
<gene>
    <name evidence="1" type="ORF">BpHYR1_017328</name>
</gene>
<accession>A0A3M7Q1K1</accession>
<evidence type="ECO:0000313" key="1">
    <source>
        <dbReference type="EMBL" id="RNA04871.1"/>
    </source>
</evidence>
<dbReference type="EMBL" id="REGN01007936">
    <property type="protein sequence ID" value="RNA04871.1"/>
    <property type="molecule type" value="Genomic_DNA"/>
</dbReference>
<evidence type="ECO:0000313" key="2">
    <source>
        <dbReference type="Proteomes" id="UP000276133"/>
    </source>
</evidence>